<keyword evidence="11" id="KW-0732">Signal</keyword>
<dbReference type="Proteomes" id="UP001153069">
    <property type="component" value="Unassembled WGS sequence"/>
</dbReference>
<evidence type="ECO:0000256" key="4">
    <source>
        <dbReference type="ARBA" id="ARBA00023040"/>
    </source>
</evidence>
<feature type="transmembrane region" description="Helical" evidence="10">
    <location>
        <begin position="534"/>
        <end position="555"/>
    </location>
</feature>
<feature type="domain" description="G-protein coupled receptors family 3 profile" evidence="12">
    <location>
        <begin position="497"/>
        <end position="754"/>
    </location>
</feature>
<name>A0A9N8EAG7_9STRA</name>
<dbReference type="GO" id="GO:0038039">
    <property type="term" value="C:G protein-coupled receptor heterodimeric complex"/>
    <property type="evidence" value="ECO:0007669"/>
    <property type="project" value="TreeGrafter"/>
</dbReference>
<dbReference type="EMBL" id="CAICTM010000882">
    <property type="protein sequence ID" value="CAB9517822.1"/>
    <property type="molecule type" value="Genomic_DNA"/>
</dbReference>
<keyword evidence="3 10" id="KW-1133">Transmembrane helix</keyword>
<keyword evidence="14" id="KW-1185">Reference proteome</keyword>
<feature type="transmembrane region" description="Helical" evidence="10">
    <location>
        <begin position="731"/>
        <end position="750"/>
    </location>
</feature>
<feature type="transmembrane region" description="Helical" evidence="10">
    <location>
        <begin position="607"/>
        <end position="628"/>
    </location>
</feature>
<dbReference type="AlphaFoldDB" id="A0A9N8EAG7"/>
<keyword evidence="2 10" id="KW-0812">Transmembrane</keyword>
<evidence type="ECO:0000313" key="14">
    <source>
        <dbReference type="Proteomes" id="UP001153069"/>
    </source>
</evidence>
<dbReference type="OrthoDB" id="425344at2759"/>
<dbReference type="InterPro" id="IPR002455">
    <property type="entry name" value="GPCR3_GABA-B"/>
</dbReference>
<gene>
    <name evidence="13" type="ORF">SEMRO_883_G215450.1</name>
</gene>
<evidence type="ECO:0000256" key="2">
    <source>
        <dbReference type="ARBA" id="ARBA00022692"/>
    </source>
</evidence>
<evidence type="ECO:0000256" key="1">
    <source>
        <dbReference type="ARBA" id="ARBA00004141"/>
    </source>
</evidence>
<keyword evidence="4" id="KW-0297">G-protein coupled receptor</keyword>
<proteinExistence type="predicted"/>
<evidence type="ECO:0000256" key="8">
    <source>
        <dbReference type="ARBA" id="ARBA00023224"/>
    </source>
</evidence>
<feature type="compositionally biased region" description="Polar residues" evidence="9">
    <location>
        <begin position="894"/>
        <end position="912"/>
    </location>
</feature>
<evidence type="ECO:0000256" key="6">
    <source>
        <dbReference type="ARBA" id="ARBA00023170"/>
    </source>
</evidence>
<evidence type="ECO:0000256" key="3">
    <source>
        <dbReference type="ARBA" id="ARBA00022989"/>
    </source>
</evidence>
<dbReference type="InterPro" id="IPR017978">
    <property type="entry name" value="GPCR_3_C"/>
</dbReference>
<sequence length="923" mass="102565">MAKELIVLSAVLFMSTSSAAGNEITNPYHGGCLQALVPNWSVPRVCNSDDITSTGGGGSQHCRVPDMEYLEIRTYVANWESSVIVGWLVQIVLSEMLGVPATIEAGSYGEIKSFYDPLSRLDFITHNNATALEIANTMPQKDCRLADKTKDNYQPCAHFLAEAWDTDSPWVRDLIDERKIDAQVLGVLGLESWFVTKFTSQQDPTIVSYHGLIGEPNRHKLAAMFKRPTTWAHYCQQISTNNCTIPDQVAQRPPHNELEEQFYFAPDNYTGHFRFTDQNNCTLHPDSCTGHIANYPCGWSGHMEQVLYHLNIAMESNGPEPHKGGYSYSQLVQLWRAANATKSNLMMMWWTPEPLYQEFFFTDSAMQRVMLPPATQQCLDAHPTFEQECDPDPAVRVGSPDGACDHNPINLHKLLGSSLHDISMAADEANRNPAQEMLRDFQLTELQLGEIFELWQTESTPQDAVCKWAANNLDVLNATVPPSYPRVLQVENEYSFMFALVVAMGSLATILVVLTTAMVYRFRHRASIRHAQPGFLWLLLWGCLLVAIGAILRGVPATHGTCIASTWFVNIGYNFELVPLIVKVGAINRMMVAATKMRRITLSIASLYQAVAMICMCCVLYLFVWTGLDPPLKESEYALTELTTDAGERIVSVSHFCGTSSSVWQYVSVGWNAVLLLCASVLAFQSRNVSASFNESRTLAFLSYSHFMFVCLRCATYLLKDQLNGTTTDSIQSLLYSVDTIAAVFIYFLPKLRVAETSMRGSMVNGSTNYMDKSFVRQWMAMASQTGTGAFEAASSFMTIMNHETEVRNGRGSATMASMNSAVALNVSQAELAMNEEDGINSTNHGCANPEEAAVANFKMNDPDDSDSEIEISFHVEDNNPTTISIICPRCQESDNTGSVSTRKRASWSQPSMKKLLSDSLID</sequence>
<feature type="chain" id="PRO_5040355887" evidence="11">
    <location>
        <begin position="22"/>
        <end position="923"/>
    </location>
</feature>
<keyword evidence="5 10" id="KW-0472">Membrane</keyword>
<keyword evidence="7" id="KW-0325">Glycoprotein</keyword>
<organism evidence="13 14">
    <name type="scientific">Seminavis robusta</name>
    <dbReference type="NCBI Taxonomy" id="568900"/>
    <lineage>
        <taxon>Eukaryota</taxon>
        <taxon>Sar</taxon>
        <taxon>Stramenopiles</taxon>
        <taxon>Ochrophyta</taxon>
        <taxon>Bacillariophyta</taxon>
        <taxon>Bacillariophyceae</taxon>
        <taxon>Bacillariophycidae</taxon>
        <taxon>Naviculales</taxon>
        <taxon>Naviculaceae</taxon>
        <taxon>Seminavis</taxon>
    </lineage>
</organism>
<accession>A0A9N8EAG7</accession>
<keyword evidence="6 13" id="KW-0675">Receptor</keyword>
<feature type="transmembrane region" description="Helical" evidence="10">
    <location>
        <begin position="567"/>
        <end position="586"/>
    </location>
</feature>
<feature type="transmembrane region" description="Helical" evidence="10">
    <location>
        <begin position="663"/>
        <end position="686"/>
    </location>
</feature>
<evidence type="ECO:0000256" key="7">
    <source>
        <dbReference type="ARBA" id="ARBA00023180"/>
    </source>
</evidence>
<evidence type="ECO:0000256" key="10">
    <source>
        <dbReference type="SAM" id="Phobius"/>
    </source>
</evidence>
<reference evidence="13" key="1">
    <citation type="submission" date="2020-06" db="EMBL/GenBank/DDBJ databases">
        <authorList>
            <consortium name="Plant Systems Biology data submission"/>
        </authorList>
    </citation>
    <scope>NUCLEOTIDE SEQUENCE</scope>
    <source>
        <strain evidence="13">D6</strain>
    </source>
</reference>
<evidence type="ECO:0000256" key="5">
    <source>
        <dbReference type="ARBA" id="ARBA00023136"/>
    </source>
</evidence>
<dbReference type="GO" id="GO:0004965">
    <property type="term" value="F:G protein-coupled GABA receptor activity"/>
    <property type="evidence" value="ECO:0007669"/>
    <property type="project" value="InterPro"/>
</dbReference>
<feature type="region of interest" description="Disordered" evidence="9">
    <location>
        <begin position="892"/>
        <end position="912"/>
    </location>
</feature>
<evidence type="ECO:0000313" key="13">
    <source>
        <dbReference type="EMBL" id="CAB9517822.1"/>
    </source>
</evidence>
<dbReference type="PROSITE" id="PS50259">
    <property type="entry name" value="G_PROTEIN_RECEP_F3_4"/>
    <property type="match status" value="1"/>
</dbReference>
<comment type="subcellular location">
    <subcellularLocation>
        <location evidence="1">Membrane</location>
        <topology evidence="1">Multi-pass membrane protein</topology>
    </subcellularLocation>
</comment>
<dbReference type="PANTHER" id="PTHR10519">
    <property type="entry name" value="GABA-B RECEPTOR"/>
    <property type="match status" value="1"/>
</dbReference>
<feature type="signal peptide" evidence="11">
    <location>
        <begin position="1"/>
        <end position="21"/>
    </location>
</feature>
<keyword evidence="8" id="KW-0807">Transducer</keyword>
<protein>
    <submittedName>
        <fullName evidence="13">Gamma-aminobutyric acid (GABA) B receptor</fullName>
    </submittedName>
</protein>
<dbReference type="Pfam" id="PF00003">
    <property type="entry name" value="7tm_3"/>
    <property type="match status" value="1"/>
</dbReference>
<feature type="transmembrane region" description="Helical" evidence="10">
    <location>
        <begin position="496"/>
        <end position="522"/>
    </location>
</feature>
<dbReference type="PANTHER" id="PTHR10519:SF20">
    <property type="entry name" value="G-PROTEIN COUPLED RECEPTOR 156-RELATED"/>
    <property type="match status" value="1"/>
</dbReference>
<evidence type="ECO:0000256" key="9">
    <source>
        <dbReference type="SAM" id="MobiDB-lite"/>
    </source>
</evidence>
<evidence type="ECO:0000256" key="11">
    <source>
        <dbReference type="SAM" id="SignalP"/>
    </source>
</evidence>
<evidence type="ECO:0000259" key="12">
    <source>
        <dbReference type="PROSITE" id="PS50259"/>
    </source>
</evidence>
<feature type="transmembrane region" description="Helical" evidence="10">
    <location>
        <begin position="698"/>
        <end position="719"/>
    </location>
</feature>
<comment type="caution">
    <text evidence="13">The sequence shown here is derived from an EMBL/GenBank/DDBJ whole genome shotgun (WGS) entry which is preliminary data.</text>
</comment>